<gene>
    <name evidence="1" type="ORF">R1flu_016706</name>
</gene>
<reference evidence="1 2" key="1">
    <citation type="submission" date="2024-09" db="EMBL/GenBank/DDBJ databases">
        <title>Chromosome-scale assembly of Riccia fluitans.</title>
        <authorList>
            <person name="Paukszto L."/>
            <person name="Sawicki J."/>
            <person name="Karawczyk K."/>
            <person name="Piernik-Szablinska J."/>
            <person name="Szczecinska M."/>
            <person name="Mazdziarz M."/>
        </authorList>
    </citation>
    <scope>NUCLEOTIDE SEQUENCE [LARGE SCALE GENOMIC DNA]</scope>
    <source>
        <strain evidence="1">Rf_01</strain>
        <tissue evidence="1">Aerial parts of the thallus</tissue>
    </source>
</reference>
<dbReference type="PANTHER" id="PTHR47481">
    <property type="match status" value="1"/>
</dbReference>
<protein>
    <recommendedName>
        <fullName evidence="3">Retrotransposon gag domain-containing protein</fullName>
    </recommendedName>
</protein>
<organism evidence="1 2">
    <name type="scientific">Riccia fluitans</name>
    <dbReference type="NCBI Taxonomy" id="41844"/>
    <lineage>
        <taxon>Eukaryota</taxon>
        <taxon>Viridiplantae</taxon>
        <taxon>Streptophyta</taxon>
        <taxon>Embryophyta</taxon>
        <taxon>Marchantiophyta</taxon>
        <taxon>Marchantiopsida</taxon>
        <taxon>Marchantiidae</taxon>
        <taxon>Marchantiales</taxon>
        <taxon>Ricciaceae</taxon>
        <taxon>Riccia</taxon>
    </lineage>
</organism>
<comment type="caution">
    <text evidence="1">The sequence shown here is derived from an EMBL/GenBank/DDBJ whole genome shotgun (WGS) entry which is preliminary data.</text>
</comment>
<dbReference type="Proteomes" id="UP001605036">
    <property type="component" value="Unassembled WGS sequence"/>
</dbReference>
<keyword evidence="2" id="KW-1185">Reference proteome</keyword>
<evidence type="ECO:0000313" key="1">
    <source>
        <dbReference type="EMBL" id="KAL2632020.1"/>
    </source>
</evidence>
<evidence type="ECO:0008006" key="3">
    <source>
        <dbReference type="Google" id="ProtNLM"/>
    </source>
</evidence>
<evidence type="ECO:0000313" key="2">
    <source>
        <dbReference type="Proteomes" id="UP001605036"/>
    </source>
</evidence>
<accession>A0ABD1YNF5</accession>
<dbReference type="PANTHER" id="PTHR47481:SF31">
    <property type="entry name" value="OS01G0873500 PROTEIN"/>
    <property type="match status" value="1"/>
</dbReference>
<proteinExistence type="predicted"/>
<dbReference type="Pfam" id="PF14223">
    <property type="entry name" value="Retrotran_gag_2"/>
    <property type="match status" value="1"/>
</dbReference>
<sequence>MPSGTLSLEGFRSIFRRREGLCHRQKQAKHSSLGSYIGHIQDCDSPKKAWDALANLFQSGTEARKLQLLQQFNSVKKGSMCINNFVNQIKSLADQLASVKIVVDPTVLIGTTLQGLPSEY</sequence>
<dbReference type="AlphaFoldDB" id="A0ABD1YNF5"/>
<name>A0ABD1YNF5_9MARC</name>
<dbReference type="EMBL" id="JBHFFA010000004">
    <property type="protein sequence ID" value="KAL2632020.1"/>
    <property type="molecule type" value="Genomic_DNA"/>
</dbReference>